<organism evidence="2 3">
    <name type="scientific">Symbiodinium pilosum</name>
    <name type="common">Dinoflagellate</name>
    <dbReference type="NCBI Taxonomy" id="2952"/>
    <lineage>
        <taxon>Eukaryota</taxon>
        <taxon>Sar</taxon>
        <taxon>Alveolata</taxon>
        <taxon>Dinophyceae</taxon>
        <taxon>Suessiales</taxon>
        <taxon>Symbiodiniaceae</taxon>
        <taxon>Symbiodinium</taxon>
    </lineage>
</organism>
<dbReference type="PANTHER" id="PTHR12774">
    <property type="entry name" value="PEROXISOMAL BIOGENESIS FACTOR 19"/>
    <property type="match status" value="1"/>
</dbReference>
<dbReference type="PANTHER" id="PTHR12774:SF2">
    <property type="entry name" value="PEROXISOMAL BIOGENESIS FACTOR 19"/>
    <property type="match status" value="1"/>
</dbReference>
<accession>A0A812Y516</accession>
<evidence type="ECO:0000256" key="1">
    <source>
        <dbReference type="SAM" id="MobiDB-lite"/>
    </source>
</evidence>
<sequence length="287" mass="31541">MEADDLDNLIADSLTGVQTALDNDRKAAPADSGRSAGEAVRELQQGAKRTGEGQPPGEDFFKDLVRNFQDENFQKAMADAMQQTPSSVPTEASASAAVASSPSTDSSAEDVLQKFMKSFEEAAGSDKEFEKSMSTLMSSMLSTELLTEPLQQIADKLEPYLKEKKGLSKADRTRYEAQLKLYRQIVSVYKQNPDPLPDSARDQVQRMLNELQQLGQPPDEVMAQVVPQEAAEGAESFEDFMKNMGLDSQLAGPEQELFKKIADDPEELAKVMKEMTGAMPEEACKQQ</sequence>
<dbReference type="Gene3D" id="1.20.120.900">
    <property type="entry name" value="Pex19, mPTS binding domain"/>
    <property type="match status" value="1"/>
</dbReference>
<name>A0A812Y516_SYMPI</name>
<dbReference type="GO" id="GO:0045046">
    <property type="term" value="P:protein import into peroxisome membrane"/>
    <property type="evidence" value="ECO:0007669"/>
    <property type="project" value="TreeGrafter"/>
</dbReference>
<dbReference type="EMBL" id="CAJNIZ010046797">
    <property type="protein sequence ID" value="CAE7756880.1"/>
    <property type="molecule type" value="Genomic_DNA"/>
</dbReference>
<dbReference type="Pfam" id="PF04614">
    <property type="entry name" value="Pex19"/>
    <property type="match status" value="1"/>
</dbReference>
<dbReference type="GO" id="GO:0005778">
    <property type="term" value="C:peroxisomal membrane"/>
    <property type="evidence" value="ECO:0007669"/>
    <property type="project" value="TreeGrafter"/>
</dbReference>
<feature type="region of interest" description="Disordered" evidence="1">
    <location>
        <begin position="78"/>
        <end position="109"/>
    </location>
</feature>
<evidence type="ECO:0000313" key="3">
    <source>
        <dbReference type="Proteomes" id="UP000649617"/>
    </source>
</evidence>
<feature type="region of interest" description="Disordered" evidence="1">
    <location>
        <begin position="21"/>
        <end position="60"/>
    </location>
</feature>
<feature type="compositionally biased region" description="Low complexity" evidence="1">
    <location>
        <begin position="84"/>
        <end position="109"/>
    </location>
</feature>
<protein>
    <submittedName>
        <fullName evidence="2">PEX19-1 protein</fullName>
    </submittedName>
</protein>
<comment type="caution">
    <text evidence="2">The sequence shown here is derived from an EMBL/GenBank/DDBJ whole genome shotgun (WGS) entry which is preliminary data.</text>
</comment>
<reference evidence="2" key="1">
    <citation type="submission" date="2021-02" db="EMBL/GenBank/DDBJ databases">
        <authorList>
            <person name="Dougan E. K."/>
            <person name="Rhodes N."/>
            <person name="Thang M."/>
            <person name="Chan C."/>
        </authorList>
    </citation>
    <scope>NUCLEOTIDE SEQUENCE</scope>
</reference>
<gene>
    <name evidence="2" type="primary">PEX19-1</name>
    <name evidence="2" type="ORF">SPIL2461_LOCUS22017</name>
</gene>
<dbReference type="Proteomes" id="UP000649617">
    <property type="component" value="Unassembled WGS sequence"/>
</dbReference>
<dbReference type="InterPro" id="IPR038322">
    <property type="entry name" value="Pex19_C_sf"/>
</dbReference>
<dbReference type="GO" id="GO:0033328">
    <property type="term" value="F:peroxisome membrane targeting sequence binding"/>
    <property type="evidence" value="ECO:0007669"/>
    <property type="project" value="TreeGrafter"/>
</dbReference>
<proteinExistence type="predicted"/>
<dbReference type="AlphaFoldDB" id="A0A812Y516"/>
<dbReference type="InterPro" id="IPR006708">
    <property type="entry name" value="Pex19"/>
</dbReference>
<evidence type="ECO:0000313" key="2">
    <source>
        <dbReference type="EMBL" id="CAE7756880.1"/>
    </source>
</evidence>
<dbReference type="OrthoDB" id="21292at2759"/>
<keyword evidence="3" id="KW-1185">Reference proteome</keyword>